<protein>
    <recommendedName>
        <fullName evidence="3">Response regulatory domain-containing protein</fullName>
    </recommendedName>
</protein>
<evidence type="ECO:0000313" key="5">
    <source>
        <dbReference type="Proteomes" id="UP000235116"/>
    </source>
</evidence>
<dbReference type="GO" id="GO:0000160">
    <property type="term" value="P:phosphorelay signal transduction system"/>
    <property type="evidence" value="ECO:0007669"/>
    <property type="project" value="InterPro"/>
</dbReference>
<dbReference type="RefSeq" id="WP_101893339.1">
    <property type="nucleotide sequence ID" value="NZ_CP022684.1"/>
</dbReference>
<name>A0A2K9LIA1_9GAMM</name>
<sequence>MNKPYIICVDDDRTILMSLRAQLRHWYQDKYAIEIAESAEEGLELIQELVKDGETIRAVISDWLMPGMKGDEFLIKVHQEFPELTKIMLTGHADPEAIERTQQQAHLDCCINKPWTQEDFFKALPPSEAAA</sequence>
<feature type="domain" description="Response regulatory" evidence="3">
    <location>
        <begin position="5"/>
        <end position="128"/>
    </location>
</feature>
<dbReference type="SUPFAM" id="SSF52172">
    <property type="entry name" value="CheY-like"/>
    <property type="match status" value="1"/>
</dbReference>
<proteinExistence type="predicted"/>
<organism evidence="4 5">
    <name type="scientific">Ketobacter alkanivorans</name>
    <dbReference type="NCBI Taxonomy" id="1917421"/>
    <lineage>
        <taxon>Bacteria</taxon>
        <taxon>Pseudomonadati</taxon>
        <taxon>Pseudomonadota</taxon>
        <taxon>Gammaproteobacteria</taxon>
        <taxon>Pseudomonadales</taxon>
        <taxon>Ketobacteraceae</taxon>
        <taxon>Ketobacter</taxon>
    </lineage>
</organism>
<dbReference type="SMART" id="SM00448">
    <property type="entry name" value="REC"/>
    <property type="match status" value="1"/>
</dbReference>
<dbReference type="PROSITE" id="PS50110">
    <property type="entry name" value="RESPONSE_REGULATORY"/>
    <property type="match status" value="1"/>
</dbReference>
<dbReference type="PANTHER" id="PTHR44591:SF19">
    <property type="entry name" value="TWO-COMPONENT RESPONSE REGULATOR-RELATED"/>
    <property type="match status" value="1"/>
</dbReference>
<dbReference type="KEGG" id="kak:Kalk_06010"/>
<reference evidence="5" key="1">
    <citation type="submission" date="2017-08" db="EMBL/GenBank/DDBJ databases">
        <title>Direct submision.</title>
        <authorList>
            <person name="Kim S.-J."/>
            <person name="Rhee S.-K."/>
        </authorList>
    </citation>
    <scope>NUCLEOTIDE SEQUENCE [LARGE SCALE GENOMIC DNA]</scope>
    <source>
        <strain evidence="5">GI5</strain>
    </source>
</reference>
<dbReference type="AlphaFoldDB" id="A0A2K9LIA1"/>
<evidence type="ECO:0000256" key="2">
    <source>
        <dbReference type="PROSITE-ProRule" id="PRU00169"/>
    </source>
</evidence>
<keyword evidence="5" id="KW-1185">Reference proteome</keyword>
<evidence type="ECO:0000256" key="1">
    <source>
        <dbReference type="ARBA" id="ARBA00022553"/>
    </source>
</evidence>
<dbReference type="InterPro" id="IPR050595">
    <property type="entry name" value="Bact_response_regulator"/>
</dbReference>
<dbReference type="InterPro" id="IPR001789">
    <property type="entry name" value="Sig_transdc_resp-reg_receiver"/>
</dbReference>
<accession>A0A2K9LIA1</accession>
<dbReference type="Pfam" id="PF00072">
    <property type="entry name" value="Response_reg"/>
    <property type="match status" value="1"/>
</dbReference>
<dbReference type="InterPro" id="IPR011006">
    <property type="entry name" value="CheY-like_superfamily"/>
</dbReference>
<dbReference type="PANTHER" id="PTHR44591">
    <property type="entry name" value="STRESS RESPONSE REGULATOR PROTEIN 1"/>
    <property type="match status" value="1"/>
</dbReference>
<dbReference type="Proteomes" id="UP000235116">
    <property type="component" value="Chromosome"/>
</dbReference>
<evidence type="ECO:0000313" key="4">
    <source>
        <dbReference type="EMBL" id="AUM12002.1"/>
    </source>
</evidence>
<evidence type="ECO:0000259" key="3">
    <source>
        <dbReference type="PROSITE" id="PS50110"/>
    </source>
</evidence>
<dbReference type="EMBL" id="CP022684">
    <property type="protein sequence ID" value="AUM12002.1"/>
    <property type="molecule type" value="Genomic_DNA"/>
</dbReference>
<keyword evidence="1 2" id="KW-0597">Phosphoprotein</keyword>
<dbReference type="OrthoDB" id="5755654at2"/>
<gene>
    <name evidence="4" type="ORF">Kalk_06010</name>
</gene>
<dbReference type="Gene3D" id="3.40.50.2300">
    <property type="match status" value="1"/>
</dbReference>
<feature type="modified residue" description="4-aspartylphosphate" evidence="2">
    <location>
        <position position="62"/>
    </location>
</feature>